<dbReference type="GO" id="GO:0015074">
    <property type="term" value="P:DNA integration"/>
    <property type="evidence" value="ECO:0007669"/>
    <property type="project" value="UniProtKB-KW"/>
</dbReference>
<dbReference type="GO" id="GO:0007059">
    <property type="term" value="P:chromosome segregation"/>
    <property type="evidence" value="ECO:0007669"/>
    <property type="project" value="UniProtKB-KW"/>
</dbReference>
<dbReference type="InterPro" id="IPR050090">
    <property type="entry name" value="Tyrosine_recombinase_XerCD"/>
</dbReference>
<dbReference type="PANTHER" id="PTHR30349">
    <property type="entry name" value="PHAGE INTEGRASE-RELATED"/>
    <property type="match status" value="1"/>
</dbReference>
<reference evidence="8" key="1">
    <citation type="submission" date="2020-02" db="EMBL/GenBank/DDBJ databases">
        <authorList>
            <person name="Meier V. D."/>
        </authorList>
    </citation>
    <scope>NUCLEOTIDE SEQUENCE</scope>
    <source>
        <strain evidence="8">AVDCRST_MAG18</strain>
    </source>
</reference>
<accession>A0A6J4VEC3</accession>
<dbReference type="SUPFAM" id="SSF56349">
    <property type="entry name" value="DNA breaking-rejoining enzymes"/>
    <property type="match status" value="1"/>
</dbReference>
<dbReference type="Pfam" id="PF02899">
    <property type="entry name" value="Phage_int_SAM_1"/>
    <property type="match status" value="1"/>
</dbReference>
<gene>
    <name evidence="8" type="ORF">AVDCRST_MAG18-2592</name>
</gene>
<dbReference type="GO" id="GO:0003677">
    <property type="term" value="F:DNA binding"/>
    <property type="evidence" value="ECO:0007669"/>
    <property type="project" value="UniProtKB-UniRule"/>
</dbReference>
<evidence type="ECO:0000256" key="4">
    <source>
        <dbReference type="ARBA" id="ARBA00023172"/>
    </source>
</evidence>
<keyword evidence="4" id="KW-0233">DNA recombination</keyword>
<evidence type="ECO:0000256" key="5">
    <source>
        <dbReference type="PROSITE-ProRule" id="PRU01248"/>
    </source>
</evidence>
<feature type="domain" description="Core-binding (CB)" evidence="7">
    <location>
        <begin position="1"/>
        <end position="85"/>
    </location>
</feature>
<keyword evidence="2" id="KW-0229">DNA integration</keyword>
<name>A0A6J4VEC3_9BACT</name>
<dbReference type="InterPro" id="IPR004107">
    <property type="entry name" value="Integrase_SAM-like_N"/>
</dbReference>
<feature type="domain" description="Tyr recombinase" evidence="6">
    <location>
        <begin position="106"/>
        <end position="269"/>
    </location>
</feature>
<dbReference type="PROSITE" id="PS51898">
    <property type="entry name" value="TYR_RECOMBINASE"/>
    <property type="match status" value="1"/>
</dbReference>
<protein>
    <submittedName>
        <fullName evidence="8">Uncharacterized protein</fullName>
    </submittedName>
</protein>
<dbReference type="AlphaFoldDB" id="A0A6J4VEC3"/>
<proteinExistence type="predicted"/>
<dbReference type="InterPro" id="IPR002104">
    <property type="entry name" value="Integrase_catalytic"/>
</dbReference>
<dbReference type="Gene3D" id="1.10.443.10">
    <property type="entry name" value="Intergrase catalytic core"/>
    <property type="match status" value="1"/>
</dbReference>
<evidence type="ECO:0000256" key="3">
    <source>
        <dbReference type="ARBA" id="ARBA00023125"/>
    </source>
</evidence>
<dbReference type="PANTHER" id="PTHR30349:SF81">
    <property type="entry name" value="TYROSINE RECOMBINASE XERC"/>
    <property type="match status" value="1"/>
</dbReference>
<evidence type="ECO:0000259" key="7">
    <source>
        <dbReference type="PROSITE" id="PS51900"/>
    </source>
</evidence>
<dbReference type="EMBL" id="CADCWN010000198">
    <property type="protein sequence ID" value="CAA9576353.1"/>
    <property type="molecule type" value="Genomic_DNA"/>
</dbReference>
<dbReference type="InterPro" id="IPR011010">
    <property type="entry name" value="DNA_brk_join_enz"/>
</dbReference>
<keyword evidence="1" id="KW-0159">Chromosome partition</keyword>
<dbReference type="GO" id="GO:0006310">
    <property type="term" value="P:DNA recombination"/>
    <property type="evidence" value="ECO:0007669"/>
    <property type="project" value="UniProtKB-KW"/>
</dbReference>
<dbReference type="InterPro" id="IPR010998">
    <property type="entry name" value="Integrase_recombinase_N"/>
</dbReference>
<dbReference type="InterPro" id="IPR044068">
    <property type="entry name" value="CB"/>
</dbReference>
<dbReference type="Gene3D" id="1.10.150.130">
    <property type="match status" value="1"/>
</dbReference>
<dbReference type="PROSITE" id="PS51900">
    <property type="entry name" value="CB"/>
    <property type="match status" value="1"/>
</dbReference>
<evidence type="ECO:0000313" key="8">
    <source>
        <dbReference type="EMBL" id="CAA9576353.1"/>
    </source>
</evidence>
<dbReference type="InterPro" id="IPR013762">
    <property type="entry name" value="Integrase-like_cat_sf"/>
</dbReference>
<evidence type="ECO:0000256" key="1">
    <source>
        <dbReference type="ARBA" id="ARBA00022829"/>
    </source>
</evidence>
<keyword evidence="3 5" id="KW-0238">DNA-binding</keyword>
<evidence type="ECO:0000256" key="2">
    <source>
        <dbReference type="ARBA" id="ARBA00022908"/>
    </source>
</evidence>
<organism evidence="8">
    <name type="scientific">uncultured Thermomicrobiales bacterium</name>
    <dbReference type="NCBI Taxonomy" id="1645740"/>
    <lineage>
        <taxon>Bacteria</taxon>
        <taxon>Pseudomonadati</taxon>
        <taxon>Thermomicrobiota</taxon>
        <taxon>Thermomicrobia</taxon>
        <taxon>Thermomicrobiales</taxon>
        <taxon>environmental samples</taxon>
    </lineage>
</organism>
<dbReference type="Pfam" id="PF00589">
    <property type="entry name" value="Phage_integrase"/>
    <property type="match status" value="1"/>
</dbReference>
<sequence>MDVSKAIERYLRHHRAEGSTAKTLQWHITSLGQYAAFIGEEVSDVEDLAADNLRAFITHLQDRGLAQSSVATRTRSVKAWGKWLVAEEYLTRDPFARVKQPRVDDTPKPTFTPEEVDRLLVACRSETTRTGLRDIAMLVLLFSTGLRASEVVGLRVGDIDWDKGVITVQRGKGGKLRVVPLGRKVERLLAKYLDSPRRKPKPGVCSCLSATTGKLSRMTHYTKRSRHAGKRREWKSIRTSFAIPAPFSTSAMVADWKRCGPCWGIRLCE</sequence>
<evidence type="ECO:0000259" key="6">
    <source>
        <dbReference type="PROSITE" id="PS51898"/>
    </source>
</evidence>